<dbReference type="RefSeq" id="WP_227516548.1">
    <property type="nucleotide sequence ID" value="NZ_FTNU01000006.1"/>
</dbReference>
<dbReference type="Pfam" id="PF00561">
    <property type="entry name" value="Abhydrolase_1"/>
    <property type="match status" value="1"/>
</dbReference>
<dbReference type="Gene3D" id="3.40.50.1820">
    <property type="entry name" value="alpha/beta hydrolase"/>
    <property type="match status" value="1"/>
</dbReference>
<organism evidence="2 3">
    <name type="scientific">Moraxella cuniculi DSM 21768</name>
    <dbReference type="NCBI Taxonomy" id="1122245"/>
    <lineage>
        <taxon>Bacteria</taxon>
        <taxon>Pseudomonadati</taxon>
        <taxon>Pseudomonadota</taxon>
        <taxon>Gammaproteobacteria</taxon>
        <taxon>Moraxellales</taxon>
        <taxon>Moraxellaceae</taxon>
        <taxon>Moraxella</taxon>
    </lineage>
</organism>
<gene>
    <name evidence="2" type="ORF">SAMN02745664_10620</name>
</gene>
<keyword evidence="3" id="KW-1185">Reference proteome</keyword>
<feature type="domain" description="AB hydrolase-1" evidence="1">
    <location>
        <begin position="58"/>
        <end position="121"/>
    </location>
</feature>
<dbReference type="InterPro" id="IPR029058">
    <property type="entry name" value="AB_hydrolase_fold"/>
</dbReference>
<dbReference type="InterPro" id="IPR000073">
    <property type="entry name" value="AB_hydrolase_1"/>
</dbReference>
<reference evidence="3" key="1">
    <citation type="submission" date="2017-01" db="EMBL/GenBank/DDBJ databases">
        <authorList>
            <person name="Varghese N."/>
            <person name="Submissions S."/>
        </authorList>
    </citation>
    <scope>NUCLEOTIDE SEQUENCE [LARGE SCALE GENOMIC DNA]</scope>
    <source>
        <strain evidence="3">DSM 21768</strain>
    </source>
</reference>
<evidence type="ECO:0000313" key="2">
    <source>
        <dbReference type="EMBL" id="SIR89260.1"/>
    </source>
</evidence>
<proteinExistence type="predicted"/>
<protein>
    <recommendedName>
        <fullName evidence="1">AB hydrolase-1 domain-containing protein</fullName>
    </recommendedName>
</protein>
<evidence type="ECO:0000313" key="3">
    <source>
        <dbReference type="Proteomes" id="UP000187495"/>
    </source>
</evidence>
<dbReference type="Proteomes" id="UP000187495">
    <property type="component" value="Unassembled WGS sequence"/>
</dbReference>
<dbReference type="AlphaFoldDB" id="A0A1N7EMG8"/>
<sequence length="130" mass="13946">MTTKQQITLIDAPSGVLEVDSIWQGGQRCASDALAVICHPNPTQGGTMNNKVVSTMYRFCRDAGMDTIRFNFRGVGRSTGSVGTGMGELDDAMTVLRYALSCTPARKLWLGGFSFGGLYCLSVGKCNHSL</sequence>
<dbReference type="PANTHER" id="PTHR42103">
    <property type="entry name" value="ALPHA/BETA-HYDROLASES SUPERFAMILY PROTEIN"/>
    <property type="match status" value="1"/>
</dbReference>
<name>A0A1N7EMG8_9GAMM</name>
<accession>A0A1N7EMG8</accession>
<evidence type="ECO:0000259" key="1">
    <source>
        <dbReference type="Pfam" id="PF00561"/>
    </source>
</evidence>
<dbReference type="PANTHER" id="PTHR42103:SF2">
    <property type="entry name" value="AB HYDROLASE-1 DOMAIN-CONTAINING PROTEIN"/>
    <property type="match status" value="1"/>
</dbReference>
<dbReference type="SUPFAM" id="SSF53474">
    <property type="entry name" value="alpha/beta-Hydrolases"/>
    <property type="match status" value="1"/>
</dbReference>
<dbReference type="EMBL" id="FTNU01000006">
    <property type="protein sequence ID" value="SIR89260.1"/>
    <property type="molecule type" value="Genomic_DNA"/>
</dbReference>